<dbReference type="EMBL" id="JAHLFG010000007">
    <property type="protein sequence ID" value="MBU3825996.1"/>
    <property type="molecule type" value="Genomic_DNA"/>
</dbReference>
<reference evidence="2" key="1">
    <citation type="journal article" date="2021" name="PeerJ">
        <title>Extensive microbial diversity within the chicken gut microbiome revealed by metagenomics and culture.</title>
        <authorList>
            <person name="Gilroy R."/>
            <person name="Ravi A."/>
            <person name="Getino M."/>
            <person name="Pursley I."/>
            <person name="Horton D.L."/>
            <person name="Alikhan N.F."/>
            <person name="Baker D."/>
            <person name="Gharbi K."/>
            <person name="Hall N."/>
            <person name="Watson M."/>
            <person name="Adriaenssens E.M."/>
            <person name="Foster-Nyarko E."/>
            <person name="Jarju S."/>
            <person name="Secka A."/>
            <person name="Antonio M."/>
            <person name="Oren A."/>
            <person name="Chaudhuri R.R."/>
            <person name="La Ragione R."/>
            <person name="Hildebrand F."/>
            <person name="Pallen M.J."/>
        </authorList>
    </citation>
    <scope>NUCLEOTIDE SEQUENCE</scope>
    <source>
        <strain evidence="2">687</strain>
    </source>
</reference>
<keyword evidence="1" id="KW-0732">Signal</keyword>
<sequence>MKYLALAALGLFTATTALAVEVDLNNLPEPSVELCTNPEFMTELSKQMQGLTDTAKLQNVQQFIVKCQTVMTQQQ</sequence>
<name>A0A9E2NRA1_9GAMM</name>
<dbReference type="Proteomes" id="UP000824150">
    <property type="component" value="Unassembled WGS sequence"/>
</dbReference>
<proteinExistence type="predicted"/>
<evidence type="ECO:0000313" key="2">
    <source>
        <dbReference type="EMBL" id="MBU3825996.1"/>
    </source>
</evidence>
<accession>A0A9E2NRA1</accession>
<evidence type="ECO:0000313" key="3">
    <source>
        <dbReference type="Proteomes" id="UP000824150"/>
    </source>
</evidence>
<feature type="signal peptide" evidence="1">
    <location>
        <begin position="1"/>
        <end position="19"/>
    </location>
</feature>
<dbReference type="AlphaFoldDB" id="A0A9E2NRA1"/>
<gene>
    <name evidence="2" type="ORF">IAA31_00680</name>
</gene>
<comment type="caution">
    <text evidence="2">The sequence shown here is derived from an EMBL/GenBank/DDBJ whole genome shotgun (WGS) entry which is preliminary data.</text>
</comment>
<organism evidence="2 3">
    <name type="scientific">Candidatus Anaerobiospirillum merdipullorum</name>
    <dbReference type="NCBI Taxonomy" id="2838450"/>
    <lineage>
        <taxon>Bacteria</taxon>
        <taxon>Pseudomonadati</taxon>
        <taxon>Pseudomonadota</taxon>
        <taxon>Gammaproteobacteria</taxon>
        <taxon>Aeromonadales</taxon>
        <taxon>Succinivibrionaceae</taxon>
        <taxon>Anaerobiospirillum</taxon>
    </lineage>
</organism>
<feature type="chain" id="PRO_5039118955" evidence="1">
    <location>
        <begin position="20"/>
        <end position="75"/>
    </location>
</feature>
<evidence type="ECO:0000256" key="1">
    <source>
        <dbReference type="SAM" id="SignalP"/>
    </source>
</evidence>
<protein>
    <submittedName>
        <fullName evidence="2">Uncharacterized protein</fullName>
    </submittedName>
</protein>
<reference evidence="2" key="2">
    <citation type="submission" date="2021-04" db="EMBL/GenBank/DDBJ databases">
        <authorList>
            <person name="Gilroy R."/>
        </authorList>
    </citation>
    <scope>NUCLEOTIDE SEQUENCE</scope>
    <source>
        <strain evidence="2">687</strain>
    </source>
</reference>